<feature type="transmembrane region" description="Helical" evidence="8">
    <location>
        <begin position="76"/>
        <end position="95"/>
    </location>
</feature>
<comment type="similarity">
    <text evidence="2">Belongs to the major facilitator superfamily.</text>
</comment>
<keyword evidence="3" id="KW-0813">Transport</keyword>
<dbReference type="Proteomes" id="UP000034166">
    <property type="component" value="Unassembled WGS sequence"/>
</dbReference>
<dbReference type="PROSITE" id="PS50850">
    <property type="entry name" value="MFS"/>
    <property type="match status" value="1"/>
</dbReference>
<feature type="transmembrane region" description="Helical" evidence="8">
    <location>
        <begin position="295"/>
        <end position="317"/>
    </location>
</feature>
<feature type="transmembrane region" description="Helical" evidence="8">
    <location>
        <begin position="166"/>
        <end position="188"/>
    </location>
</feature>
<name>A0A0M2SQB6_9BACI</name>
<evidence type="ECO:0000313" key="10">
    <source>
        <dbReference type="EMBL" id="KKK36433.1"/>
    </source>
</evidence>
<dbReference type="GO" id="GO:0005886">
    <property type="term" value="C:plasma membrane"/>
    <property type="evidence" value="ECO:0007669"/>
    <property type="project" value="UniProtKB-SubCell"/>
</dbReference>
<keyword evidence="11" id="KW-1185">Reference proteome</keyword>
<comment type="caution">
    <text evidence="10">The sequence shown here is derived from an EMBL/GenBank/DDBJ whole genome shotgun (WGS) entry which is preliminary data.</text>
</comment>
<feature type="transmembrane region" description="Helical" evidence="8">
    <location>
        <begin position="41"/>
        <end position="64"/>
    </location>
</feature>
<dbReference type="PATRIC" id="fig|1408103.3.peg.4287"/>
<evidence type="ECO:0000256" key="3">
    <source>
        <dbReference type="ARBA" id="ARBA00022448"/>
    </source>
</evidence>
<evidence type="ECO:0000256" key="8">
    <source>
        <dbReference type="SAM" id="Phobius"/>
    </source>
</evidence>
<dbReference type="PANTHER" id="PTHR43271">
    <property type="entry name" value="BLL2771 PROTEIN"/>
    <property type="match status" value="1"/>
</dbReference>
<evidence type="ECO:0000256" key="5">
    <source>
        <dbReference type="ARBA" id="ARBA00022692"/>
    </source>
</evidence>
<sequence length="381" mass="40572">MYSKANLPTGFVLLTACAILVASNIYTLVPIYGIIAKDLGIPAGDVVLAGSLFTCFYACGLLSLGMLSSYTGLRKVLVFGLLASALATSCVGLSSGPESLWITRSIQGFTLASFASVVFAYSYDAFPVKQRTMLVVLINTGFLIAGIFGQLVSAFLTAWLSWTSVFHFFAVCYLILFSLAFLLLPASPAPVLEKESMFLVFRSLLRNPYLFKCYLVSFTLLFSVIAFYDALGRFFTGSEADLFLIRTVGLIGACVSLFTGKLIEKAGEIKTLAAGLAAGAASVSAMALFHTNAGLIIFSILFVSSISLTIPTVITLIGTFAGNNRAKALSLYSFILLSGASLAPGIASFFGFFDVLLLLSAIFTGNLGICYLLLKGRTVRS</sequence>
<feature type="transmembrane region" description="Helical" evidence="8">
    <location>
        <begin position="12"/>
        <end position="35"/>
    </location>
</feature>
<organism evidence="10 11">
    <name type="scientific">Mesobacillus campisalis</name>
    <dbReference type="NCBI Taxonomy" id="1408103"/>
    <lineage>
        <taxon>Bacteria</taxon>
        <taxon>Bacillati</taxon>
        <taxon>Bacillota</taxon>
        <taxon>Bacilli</taxon>
        <taxon>Bacillales</taxon>
        <taxon>Bacillaceae</taxon>
        <taxon>Mesobacillus</taxon>
    </lineage>
</organism>
<evidence type="ECO:0000256" key="7">
    <source>
        <dbReference type="ARBA" id="ARBA00023136"/>
    </source>
</evidence>
<evidence type="ECO:0000256" key="6">
    <source>
        <dbReference type="ARBA" id="ARBA00022989"/>
    </source>
</evidence>
<evidence type="ECO:0000256" key="4">
    <source>
        <dbReference type="ARBA" id="ARBA00022475"/>
    </source>
</evidence>
<evidence type="ECO:0000313" key="11">
    <source>
        <dbReference type="Proteomes" id="UP000034166"/>
    </source>
</evidence>
<feature type="transmembrane region" description="Helical" evidence="8">
    <location>
        <begin position="272"/>
        <end position="289"/>
    </location>
</feature>
<dbReference type="SUPFAM" id="SSF103473">
    <property type="entry name" value="MFS general substrate transporter"/>
    <property type="match status" value="1"/>
</dbReference>
<keyword evidence="7 8" id="KW-0472">Membrane</keyword>
<dbReference type="EMBL" id="LAYY01000031">
    <property type="protein sequence ID" value="KKK36433.1"/>
    <property type="molecule type" value="Genomic_DNA"/>
</dbReference>
<dbReference type="Gene3D" id="1.20.1250.20">
    <property type="entry name" value="MFS general substrate transporter like domains"/>
    <property type="match status" value="1"/>
</dbReference>
<dbReference type="InterPro" id="IPR011701">
    <property type="entry name" value="MFS"/>
</dbReference>
<accession>A0A0M2SQB6</accession>
<protein>
    <recommendedName>
        <fullName evidence="9">Major facilitator superfamily (MFS) profile domain-containing protein</fullName>
    </recommendedName>
</protein>
<dbReference type="AlphaFoldDB" id="A0A0M2SQB6"/>
<feature type="transmembrane region" description="Helical" evidence="8">
    <location>
        <begin position="329"/>
        <end position="350"/>
    </location>
</feature>
<dbReference type="PANTHER" id="PTHR43271:SF2">
    <property type="entry name" value="BLL2771 PROTEIN"/>
    <property type="match status" value="1"/>
</dbReference>
<proteinExistence type="inferred from homology"/>
<dbReference type="Pfam" id="PF07690">
    <property type="entry name" value="MFS_1"/>
    <property type="match status" value="1"/>
</dbReference>
<feature type="domain" description="Major facilitator superfamily (MFS) profile" evidence="9">
    <location>
        <begin position="10"/>
        <end position="378"/>
    </location>
</feature>
<dbReference type="PROSITE" id="PS51257">
    <property type="entry name" value="PROKAR_LIPOPROTEIN"/>
    <property type="match status" value="1"/>
</dbReference>
<dbReference type="RefSeq" id="WP_046525418.1">
    <property type="nucleotide sequence ID" value="NZ_LAYY01000031.1"/>
</dbReference>
<feature type="transmembrane region" description="Helical" evidence="8">
    <location>
        <begin position="101"/>
        <end position="121"/>
    </location>
</feature>
<keyword evidence="6 8" id="KW-1133">Transmembrane helix</keyword>
<comment type="subcellular location">
    <subcellularLocation>
        <location evidence="1">Cell membrane</location>
        <topology evidence="1">Multi-pass membrane protein</topology>
    </subcellularLocation>
</comment>
<dbReference type="GO" id="GO:0022857">
    <property type="term" value="F:transmembrane transporter activity"/>
    <property type="evidence" value="ECO:0007669"/>
    <property type="project" value="InterPro"/>
</dbReference>
<dbReference type="OrthoDB" id="9781156at2"/>
<keyword evidence="4" id="KW-1003">Cell membrane</keyword>
<evidence type="ECO:0000256" key="1">
    <source>
        <dbReference type="ARBA" id="ARBA00004651"/>
    </source>
</evidence>
<keyword evidence="5 8" id="KW-0812">Transmembrane</keyword>
<gene>
    <name evidence="10" type="ORF">WQ57_19355</name>
</gene>
<feature type="transmembrane region" description="Helical" evidence="8">
    <location>
        <begin position="243"/>
        <end position="260"/>
    </location>
</feature>
<evidence type="ECO:0000256" key="2">
    <source>
        <dbReference type="ARBA" id="ARBA00008335"/>
    </source>
</evidence>
<feature type="transmembrane region" description="Helical" evidence="8">
    <location>
        <begin position="356"/>
        <end position="374"/>
    </location>
</feature>
<dbReference type="InterPro" id="IPR020846">
    <property type="entry name" value="MFS_dom"/>
</dbReference>
<feature type="transmembrane region" description="Helical" evidence="8">
    <location>
        <begin position="133"/>
        <end position="160"/>
    </location>
</feature>
<feature type="transmembrane region" description="Helical" evidence="8">
    <location>
        <begin position="209"/>
        <end position="231"/>
    </location>
</feature>
<reference evidence="10 11" key="1">
    <citation type="submission" date="2015-04" db="EMBL/GenBank/DDBJ databases">
        <title>Taxonomic description and genome sequence of Bacillus campisalis sp. nov., a novel member of the genus Bacillus isolated from solar saltern.</title>
        <authorList>
            <person name="Mathan Kumar R."/>
            <person name="Kaur G."/>
            <person name="Kumar A."/>
            <person name="Singh N.K."/>
            <person name="Kaur N."/>
            <person name="Kumar N."/>
            <person name="Mayilraj S."/>
        </authorList>
    </citation>
    <scope>NUCLEOTIDE SEQUENCE [LARGE SCALE GENOMIC DNA]</scope>
    <source>
        <strain evidence="10 11">SA2-6</strain>
    </source>
</reference>
<evidence type="ECO:0000259" key="9">
    <source>
        <dbReference type="PROSITE" id="PS50850"/>
    </source>
</evidence>
<dbReference type="InterPro" id="IPR036259">
    <property type="entry name" value="MFS_trans_sf"/>
</dbReference>